<comment type="similarity">
    <text evidence="2 8">Belongs to the 4-toluene sulfonate uptake permease (TSUP) (TC 2.A.102) family.</text>
</comment>
<evidence type="ECO:0000256" key="2">
    <source>
        <dbReference type="ARBA" id="ARBA00009142"/>
    </source>
</evidence>
<proteinExistence type="inferred from homology"/>
<keyword evidence="4 8" id="KW-1003">Cell membrane</keyword>
<sequence>MTFAEAVAVAAAGFAAGGVNTIVGSGSLITFPTLLAVGYAPVVANVSNGVGLVLGGISGAVGYRRELCGQWRRVGFLAIGTTFGALLGGILLLELPQSVFDAIVPVLILIAAVLMAVKRTPDAHADSERNGAGLTASFATGIYGGYFGAAQGIILMSLLRFCYPDELQRLNAVKIVLTAVANGVSALLFILVADVAWEAAGLIALGSILGAQVAAKYGRKVPSEVLRWIVVIGATFVAVILFAT</sequence>
<evidence type="ECO:0000256" key="6">
    <source>
        <dbReference type="ARBA" id="ARBA00022989"/>
    </source>
</evidence>
<keyword evidence="6 8" id="KW-1133">Transmembrane helix</keyword>
<evidence type="ECO:0000256" key="4">
    <source>
        <dbReference type="ARBA" id="ARBA00022475"/>
    </source>
</evidence>
<keyword evidence="7 8" id="KW-0472">Membrane</keyword>
<feature type="transmembrane region" description="Helical" evidence="8">
    <location>
        <begin position="225"/>
        <end position="243"/>
    </location>
</feature>
<evidence type="ECO:0000313" key="9">
    <source>
        <dbReference type="EMBL" id="MDA0138963.1"/>
    </source>
</evidence>
<feature type="transmembrane region" description="Helical" evidence="8">
    <location>
        <begin position="37"/>
        <end position="62"/>
    </location>
</feature>
<evidence type="ECO:0000256" key="5">
    <source>
        <dbReference type="ARBA" id="ARBA00022692"/>
    </source>
</evidence>
<dbReference type="PANTHER" id="PTHR30269:SF0">
    <property type="entry name" value="MEMBRANE TRANSPORTER PROTEIN YFCA-RELATED"/>
    <property type="match status" value="1"/>
</dbReference>
<dbReference type="EMBL" id="JAPCID010000020">
    <property type="protein sequence ID" value="MDA0138963.1"/>
    <property type="molecule type" value="Genomic_DNA"/>
</dbReference>
<evidence type="ECO:0000256" key="8">
    <source>
        <dbReference type="RuleBase" id="RU363041"/>
    </source>
</evidence>
<dbReference type="PANTHER" id="PTHR30269">
    <property type="entry name" value="TRANSMEMBRANE PROTEIN YFCA"/>
    <property type="match status" value="1"/>
</dbReference>
<feature type="transmembrane region" description="Helical" evidence="8">
    <location>
        <begin position="74"/>
        <end position="93"/>
    </location>
</feature>
<dbReference type="Pfam" id="PF01925">
    <property type="entry name" value="TauE"/>
    <property type="match status" value="1"/>
</dbReference>
<evidence type="ECO:0000256" key="7">
    <source>
        <dbReference type="ARBA" id="ARBA00023136"/>
    </source>
</evidence>
<keyword evidence="3" id="KW-0813">Transport</keyword>
<feature type="transmembrane region" description="Helical" evidence="8">
    <location>
        <begin position="171"/>
        <end position="192"/>
    </location>
</feature>
<accession>A0ABT4RK79</accession>
<keyword evidence="10" id="KW-1185">Reference proteome</keyword>
<keyword evidence="5 8" id="KW-0812">Transmembrane</keyword>
<dbReference type="InterPro" id="IPR002781">
    <property type="entry name" value="TM_pro_TauE-like"/>
</dbReference>
<feature type="transmembrane region" description="Helical" evidence="8">
    <location>
        <begin position="199"/>
        <end position="219"/>
    </location>
</feature>
<feature type="transmembrane region" description="Helical" evidence="8">
    <location>
        <begin position="138"/>
        <end position="159"/>
    </location>
</feature>
<feature type="transmembrane region" description="Helical" evidence="8">
    <location>
        <begin position="99"/>
        <end position="117"/>
    </location>
</feature>
<dbReference type="RefSeq" id="WP_202954443.1">
    <property type="nucleotide sequence ID" value="NZ_JAPCID010000020.1"/>
</dbReference>
<evidence type="ECO:0000313" key="10">
    <source>
        <dbReference type="Proteomes" id="UP001147700"/>
    </source>
</evidence>
<name>A0ABT4RK79_9ACTN</name>
<dbReference type="Proteomes" id="UP001147700">
    <property type="component" value="Unassembled WGS sequence"/>
</dbReference>
<evidence type="ECO:0000256" key="3">
    <source>
        <dbReference type="ARBA" id="ARBA00022448"/>
    </source>
</evidence>
<gene>
    <name evidence="9" type="ORF">OJ962_15785</name>
</gene>
<protein>
    <recommendedName>
        <fullName evidence="8">Probable membrane transporter protein</fullName>
    </recommendedName>
</protein>
<reference evidence="9" key="1">
    <citation type="submission" date="2022-10" db="EMBL/GenBank/DDBJ databases">
        <title>The WGS of Solirubrobacter sp. CPCC 204708.</title>
        <authorList>
            <person name="Jiang Z."/>
        </authorList>
    </citation>
    <scope>NUCLEOTIDE SEQUENCE</scope>
    <source>
        <strain evidence="9">CPCC 204708</strain>
    </source>
</reference>
<comment type="subcellular location">
    <subcellularLocation>
        <location evidence="1 8">Cell membrane</location>
        <topology evidence="1 8">Multi-pass membrane protein</topology>
    </subcellularLocation>
</comment>
<dbReference type="InterPro" id="IPR052017">
    <property type="entry name" value="TSUP"/>
</dbReference>
<organism evidence="9 10">
    <name type="scientific">Solirubrobacter deserti</name>
    <dbReference type="NCBI Taxonomy" id="2282478"/>
    <lineage>
        <taxon>Bacteria</taxon>
        <taxon>Bacillati</taxon>
        <taxon>Actinomycetota</taxon>
        <taxon>Thermoleophilia</taxon>
        <taxon>Solirubrobacterales</taxon>
        <taxon>Solirubrobacteraceae</taxon>
        <taxon>Solirubrobacter</taxon>
    </lineage>
</organism>
<comment type="caution">
    <text evidence="9">The sequence shown here is derived from an EMBL/GenBank/DDBJ whole genome shotgun (WGS) entry which is preliminary data.</text>
</comment>
<evidence type="ECO:0000256" key="1">
    <source>
        <dbReference type="ARBA" id="ARBA00004651"/>
    </source>
</evidence>